<name>A0A2U1SW55_METSR</name>
<reference evidence="3 4" key="1">
    <citation type="journal article" date="2018" name="Appl. Microbiol. Biotechnol.">
        <title>Co-cultivation of the strictly anaerobic methanogen Methanosarcina barkeri with aerobic methanotrophs in an oxygen-limited membrane bioreactor.</title>
        <authorList>
            <person name="In 't Zandt M.H."/>
            <person name="van den Bosch T.J.M."/>
            <person name="Rijkers R."/>
            <person name="van Kessel M.A.H.J."/>
            <person name="Jetten M.S.M."/>
            <person name="Welte C.U."/>
        </authorList>
    </citation>
    <scope>NUCLEOTIDE SEQUENCE [LARGE SCALE GENOMIC DNA]</scope>
    <source>
        <strain evidence="3 4">DSM 17706</strain>
    </source>
</reference>
<accession>A0A2U1SW55</accession>
<organism evidence="3 4">
    <name type="scientific">Methylosinus sporium</name>
    <dbReference type="NCBI Taxonomy" id="428"/>
    <lineage>
        <taxon>Bacteria</taxon>
        <taxon>Pseudomonadati</taxon>
        <taxon>Pseudomonadota</taxon>
        <taxon>Alphaproteobacteria</taxon>
        <taxon>Hyphomicrobiales</taxon>
        <taxon>Methylocystaceae</taxon>
        <taxon>Methylosinus</taxon>
    </lineage>
</organism>
<feature type="region of interest" description="Disordered" evidence="1">
    <location>
        <begin position="1"/>
        <end position="37"/>
    </location>
</feature>
<keyword evidence="2" id="KW-1133">Transmembrane helix</keyword>
<protein>
    <submittedName>
        <fullName evidence="3">Uncharacterized protein</fullName>
    </submittedName>
</protein>
<dbReference type="Proteomes" id="UP000245137">
    <property type="component" value="Unassembled WGS sequence"/>
</dbReference>
<gene>
    <name evidence="3" type="ORF">C5689_01820</name>
</gene>
<evidence type="ECO:0000256" key="2">
    <source>
        <dbReference type="SAM" id="Phobius"/>
    </source>
</evidence>
<feature type="transmembrane region" description="Helical" evidence="2">
    <location>
        <begin position="254"/>
        <end position="271"/>
    </location>
</feature>
<evidence type="ECO:0000313" key="3">
    <source>
        <dbReference type="EMBL" id="PWB95857.1"/>
    </source>
</evidence>
<evidence type="ECO:0000256" key="1">
    <source>
        <dbReference type="SAM" id="MobiDB-lite"/>
    </source>
</evidence>
<keyword evidence="2" id="KW-0472">Membrane</keyword>
<dbReference type="AlphaFoldDB" id="A0A2U1SW55"/>
<feature type="transmembrane region" description="Helical" evidence="2">
    <location>
        <begin position="224"/>
        <end position="248"/>
    </location>
</feature>
<comment type="caution">
    <text evidence="3">The sequence shown here is derived from an EMBL/GenBank/DDBJ whole genome shotgun (WGS) entry which is preliminary data.</text>
</comment>
<sequence>MRALSRVAPVTAKAEPVEDASVATTAAVKTPPPGPGLRDALPAGYRNFAMPLGAASGEEISGEDANLTSAYGPSAAALSDLPRLVGERVPLRIIVRKAQAAARSAAEARGETTKEFLEEADVVPRSRLPSRNADDAAATIRAALLVRDGERDTATIDIYLAKTGPGAFEATTYDRDFASPSGGFPYSAPPLSIDRIIFDPAYQAIVSAVAGQPRRGSATAAGSASPLGAFIVTSVIGVATFVAVVLTLAAGQPIFAATIALLGAAGFVYALRSRSA</sequence>
<proteinExistence type="predicted"/>
<keyword evidence="4" id="KW-1185">Reference proteome</keyword>
<dbReference type="EMBL" id="PUIV01000001">
    <property type="protein sequence ID" value="PWB95857.1"/>
    <property type="molecule type" value="Genomic_DNA"/>
</dbReference>
<keyword evidence="2" id="KW-0812">Transmembrane</keyword>
<evidence type="ECO:0000313" key="4">
    <source>
        <dbReference type="Proteomes" id="UP000245137"/>
    </source>
</evidence>